<keyword evidence="8" id="KW-0496">Mitochondrion</keyword>
<protein>
    <recommendedName>
        <fullName evidence="9">RNA (guanine-9-)-methyltransferase domain-containing protein 1</fullName>
    </recommendedName>
</protein>
<proteinExistence type="predicted"/>
<keyword evidence="7" id="KW-0175">Coiled coil</keyword>
<sequence>MYTRVSLRFMNIATKLYSNVFIHLTQHKLIPSQFNYFVNTRALLTRGYCTDVNPSAVIRDEHAKLDEKELNELLQNPQYEVLYQKYKLEIEFLRQATNKIPSTLSSNDWLQLLKAQTRGQRRSYLEYAWRLEMKEITKAKKKEMNEKERSSLIQKKDDDSPYGLNKCTMFFRIRDSAINMFYNRRLISAIMYEPTIVLDLGYESCMAPSEQQNCAKQLLLSFSVNRTHDEPFNLHFCNVNMDGIIIRRLHKVLPQLHEPDFPLNLNTESYLDIFDKNKLVYLSPHAQAVMTKYDPNLVYIIGAMVDKINPKPFSFEKAKREGIKMMKLPLSEKLEWGMGSTKNLPLNQVLSILLDLRHTNDWTKALEHIPKRKLREAREDQLVRKLNYRERRIEYMSSLKTD</sequence>
<dbReference type="GO" id="GO:0008168">
    <property type="term" value="F:methyltransferase activity"/>
    <property type="evidence" value="ECO:0007669"/>
    <property type="project" value="UniProtKB-KW"/>
</dbReference>
<evidence type="ECO:0000259" key="10">
    <source>
        <dbReference type="PROSITE" id="PS51675"/>
    </source>
</evidence>
<dbReference type="PANTHER" id="PTHR13563">
    <property type="entry name" value="TRNA (GUANINE-9-) METHYLTRANSFERASE"/>
    <property type="match status" value="1"/>
</dbReference>
<reference evidence="11 12" key="1">
    <citation type="submission" date="2015-07" db="EMBL/GenBank/DDBJ databases">
        <title>The genome of Habropoda laboriosa.</title>
        <authorList>
            <person name="Pan H."/>
            <person name="Kapheim K."/>
        </authorList>
    </citation>
    <scope>NUCLEOTIDE SEQUENCE [LARGE SCALE GENOMIC DNA]</scope>
    <source>
        <strain evidence="11">0110345459</strain>
    </source>
</reference>
<dbReference type="OrthoDB" id="9976048at2759"/>
<dbReference type="STRING" id="597456.A0A0L7RA55"/>
<dbReference type="GO" id="GO:0005654">
    <property type="term" value="C:nucleoplasm"/>
    <property type="evidence" value="ECO:0007669"/>
    <property type="project" value="TreeGrafter"/>
</dbReference>
<dbReference type="AlphaFoldDB" id="A0A0L7RA55"/>
<gene>
    <name evidence="11" type="ORF">WH47_11384</name>
</gene>
<dbReference type="InterPro" id="IPR007356">
    <property type="entry name" value="tRNA_m1G_MeTrfase_euk"/>
</dbReference>
<evidence type="ECO:0000256" key="6">
    <source>
        <dbReference type="ARBA" id="ARBA00022946"/>
    </source>
</evidence>
<dbReference type="PROSITE" id="PS51675">
    <property type="entry name" value="SAM_MT_TRM10"/>
    <property type="match status" value="1"/>
</dbReference>
<evidence type="ECO:0000313" key="12">
    <source>
        <dbReference type="Proteomes" id="UP000053825"/>
    </source>
</evidence>
<dbReference type="GO" id="GO:0000049">
    <property type="term" value="F:tRNA binding"/>
    <property type="evidence" value="ECO:0007669"/>
    <property type="project" value="TreeGrafter"/>
</dbReference>
<evidence type="ECO:0000313" key="11">
    <source>
        <dbReference type="EMBL" id="KOC67636.1"/>
    </source>
</evidence>
<accession>A0A0L7RA55</accession>
<evidence type="ECO:0000256" key="1">
    <source>
        <dbReference type="ARBA" id="ARBA00004173"/>
    </source>
</evidence>
<dbReference type="GO" id="GO:0097745">
    <property type="term" value="P:mitochondrial tRNA 5'-end processing"/>
    <property type="evidence" value="ECO:0007669"/>
    <property type="project" value="TreeGrafter"/>
</dbReference>
<dbReference type="GO" id="GO:0005739">
    <property type="term" value="C:mitochondrion"/>
    <property type="evidence" value="ECO:0007669"/>
    <property type="project" value="UniProtKB-SubCell"/>
</dbReference>
<dbReference type="Gene3D" id="3.40.1280.30">
    <property type="match status" value="1"/>
</dbReference>
<dbReference type="InterPro" id="IPR028564">
    <property type="entry name" value="MT_TRM10-typ"/>
</dbReference>
<evidence type="ECO:0000256" key="3">
    <source>
        <dbReference type="ARBA" id="ARBA00022679"/>
    </source>
</evidence>
<evidence type="ECO:0000256" key="8">
    <source>
        <dbReference type="ARBA" id="ARBA00023128"/>
    </source>
</evidence>
<keyword evidence="12" id="KW-1185">Reference proteome</keyword>
<evidence type="ECO:0000256" key="9">
    <source>
        <dbReference type="ARBA" id="ARBA00029803"/>
    </source>
</evidence>
<dbReference type="GO" id="GO:0032259">
    <property type="term" value="P:methylation"/>
    <property type="evidence" value="ECO:0007669"/>
    <property type="project" value="UniProtKB-KW"/>
</dbReference>
<feature type="domain" description="SAM-dependent MTase TRM10-type" evidence="10">
    <location>
        <begin position="182"/>
        <end position="376"/>
    </location>
</feature>
<keyword evidence="2" id="KW-0489">Methyltransferase</keyword>
<dbReference type="GO" id="GO:0070131">
    <property type="term" value="P:positive regulation of mitochondrial translation"/>
    <property type="evidence" value="ECO:0007669"/>
    <property type="project" value="TreeGrafter"/>
</dbReference>
<comment type="subcellular location">
    <subcellularLocation>
        <location evidence="1">Mitochondrion</location>
    </subcellularLocation>
</comment>
<organism evidence="11 12">
    <name type="scientific">Habropoda laboriosa</name>
    <dbReference type="NCBI Taxonomy" id="597456"/>
    <lineage>
        <taxon>Eukaryota</taxon>
        <taxon>Metazoa</taxon>
        <taxon>Ecdysozoa</taxon>
        <taxon>Arthropoda</taxon>
        <taxon>Hexapoda</taxon>
        <taxon>Insecta</taxon>
        <taxon>Pterygota</taxon>
        <taxon>Neoptera</taxon>
        <taxon>Endopterygota</taxon>
        <taxon>Hymenoptera</taxon>
        <taxon>Apocrita</taxon>
        <taxon>Aculeata</taxon>
        <taxon>Apoidea</taxon>
        <taxon>Anthophila</taxon>
        <taxon>Apidae</taxon>
        <taxon>Habropoda</taxon>
    </lineage>
</organism>
<dbReference type="InterPro" id="IPR025812">
    <property type="entry name" value="Trm10_C_MTase_dom"/>
</dbReference>
<keyword evidence="4" id="KW-0949">S-adenosyl-L-methionine</keyword>
<evidence type="ECO:0000256" key="7">
    <source>
        <dbReference type="ARBA" id="ARBA00023054"/>
    </source>
</evidence>
<dbReference type="CDD" id="cd18102">
    <property type="entry name" value="Trm10_MRRP1"/>
    <property type="match status" value="1"/>
</dbReference>
<keyword evidence="3" id="KW-0808">Transferase</keyword>
<keyword evidence="5" id="KW-0819">tRNA processing</keyword>
<dbReference type="EMBL" id="KQ414620">
    <property type="protein sequence ID" value="KOC67636.1"/>
    <property type="molecule type" value="Genomic_DNA"/>
</dbReference>
<evidence type="ECO:0000256" key="5">
    <source>
        <dbReference type="ARBA" id="ARBA00022694"/>
    </source>
</evidence>
<dbReference type="InterPro" id="IPR038459">
    <property type="entry name" value="MT_TRM10-typ_sf"/>
</dbReference>
<name>A0A0L7RA55_9HYME</name>
<keyword evidence="6" id="KW-0809">Transit peptide</keyword>
<evidence type="ECO:0000256" key="4">
    <source>
        <dbReference type="ARBA" id="ARBA00022691"/>
    </source>
</evidence>
<evidence type="ECO:0000256" key="2">
    <source>
        <dbReference type="ARBA" id="ARBA00022603"/>
    </source>
</evidence>
<dbReference type="PANTHER" id="PTHR13563:SF5">
    <property type="entry name" value="TRNA METHYLTRANSFERASE 10 HOMOLOG C"/>
    <property type="match status" value="1"/>
</dbReference>
<dbReference type="Proteomes" id="UP000053825">
    <property type="component" value="Unassembled WGS sequence"/>
</dbReference>